<gene>
    <name evidence="2" type="ORF">CAEBREN_05684</name>
</gene>
<reference evidence="3" key="1">
    <citation type="submission" date="2011-07" db="EMBL/GenBank/DDBJ databases">
        <authorList>
            <consortium name="Caenorhabditis brenneri Sequencing and Analysis Consortium"/>
            <person name="Wilson R.K."/>
        </authorList>
    </citation>
    <scope>NUCLEOTIDE SEQUENCE [LARGE SCALE GENOMIC DNA]</scope>
    <source>
        <strain evidence="3">PB2801</strain>
    </source>
</reference>
<feature type="region of interest" description="Disordered" evidence="1">
    <location>
        <begin position="188"/>
        <end position="250"/>
    </location>
</feature>
<sequence>MEKSGGKTNQAQNLPQDLPFGFNPSVPPPPLYQDVWNLNSVPLPFDSNQAGEHIPIHEHSQAPASETVVIQGTKSQQSAQNSSAPNSLLPGINPLPGIKTFCRKNRPFPEPVYFYKAPNDQYANFNKYLHASPKAYRHTLPPTPKIPKFGAPLLPREPYVEPQYRIQEEAQNIMFSDFGFMQNRDPQELESMVSQLEASLSPREPYEEPQVNNPDVDESPTQDITEGLPNGNSETPPEQPTSSDSKKGQYRCSNCKKFTKKIVGKKTKKPEHWICRSVEVMV</sequence>
<feature type="compositionally biased region" description="Polar residues" evidence="1">
    <location>
        <begin position="221"/>
        <end position="243"/>
    </location>
</feature>
<evidence type="ECO:0000313" key="3">
    <source>
        <dbReference type="Proteomes" id="UP000008068"/>
    </source>
</evidence>
<feature type="compositionally biased region" description="Polar residues" evidence="1">
    <location>
        <begin position="62"/>
        <end position="74"/>
    </location>
</feature>
<accession>G0NJ20</accession>
<dbReference type="Proteomes" id="UP000008068">
    <property type="component" value="Unassembled WGS sequence"/>
</dbReference>
<name>G0NJ20_CAEBE</name>
<dbReference type="HOGENOM" id="CLU_067410_0_0_1"/>
<feature type="region of interest" description="Disordered" evidence="1">
    <location>
        <begin position="1"/>
        <end position="26"/>
    </location>
</feature>
<organism evidence="3">
    <name type="scientific">Caenorhabditis brenneri</name>
    <name type="common">Nematode worm</name>
    <dbReference type="NCBI Taxonomy" id="135651"/>
    <lineage>
        <taxon>Eukaryota</taxon>
        <taxon>Metazoa</taxon>
        <taxon>Ecdysozoa</taxon>
        <taxon>Nematoda</taxon>
        <taxon>Chromadorea</taxon>
        <taxon>Rhabditida</taxon>
        <taxon>Rhabditina</taxon>
        <taxon>Rhabditomorpha</taxon>
        <taxon>Rhabditoidea</taxon>
        <taxon>Rhabditidae</taxon>
        <taxon>Peloderinae</taxon>
        <taxon>Caenorhabditis</taxon>
    </lineage>
</organism>
<evidence type="ECO:0000256" key="1">
    <source>
        <dbReference type="SAM" id="MobiDB-lite"/>
    </source>
</evidence>
<feature type="region of interest" description="Disordered" evidence="1">
    <location>
        <begin position="43"/>
        <end position="90"/>
    </location>
</feature>
<proteinExistence type="predicted"/>
<dbReference type="EMBL" id="GL379893">
    <property type="protein sequence ID" value="EGT32084.1"/>
    <property type="molecule type" value="Genomic_DNA"/>
</dbReference>
<evidence type="ECO:0000313" key="2">
    <source>
        <dbReference type="EMBL" id="EGT32084.1"/>
    </source>
</evidence>
<feature type="compositionally biased region" description="Polar residues" evidence="1">
    <location>
        <begin position="1"/>
        <end position="15"/>
    </location>
</feature>
<dbReference type="InParanoid" id="G0NJ20"/>
<keyword evidence="3" id="KW-1185">Reference proteome</keyword>
<feature type="compositionally biased region" description="Low complexity" evidence="1">
    <location>
        <begin position="75"/>
        <end position="87"/>
    </location>
</feature>
<dbReference type="AlphaFoldDB" id="G0NJ20"/>
<protein>
    <submittedName>
        <fullName evidence="2">Uncharacterized protein</fullName>
    </submittedName>
</protein>